<proteinExistence type="predicted"/>
<evidence type="ECO:0000313" key="4">
    <source>
        <dbReference type="Proteomes" id="UP000267128"/>
    </source>
</evidence>
<keyword evidence="4" id="KW-1185">Reference proteome</keyword>
<dbReference type="Gene3D" id="3.20.20.140">
    <property type="entry name" value="Metal-dependent hydrolases"/>
    <property type="match status" value="1"/>
</dbReference>
<keyword evidence="3" id="KW-0378">Hydrolase</keyword>
<dbReference type="GO" id="GO:0019748">
    <property type="term" value="P:secondary metabolic process"/>
    <property type="evidence" value="ECO:0007669"/>
    <property type="project" value="TreeGrafter"/>
</dbReference>
<sequence>MPLQDDMHLISVDDHLIEHPNVWVDRLPEKYRELGPRIVDVPREKGGPPSQVWEYQGKRYPQIGLNAVAGKDPKDWGIDPARFDEMLPGCYDPVERLKDMDLDGVEAALCFPSFPRFAGTVFLEGADRGAALACVKAYNDFLIDEWAGAAPARYIPLAVLPLWDVEECVREIERTAAKGVRTIAFPENPAPLGLPSIHTEHWDPLFSAAEAAGTPLSMHFGTSGVSPKPSPDGPMAVSITLFGCNSMYALTDLLFSPVFHRHPNLRISLAEGGIGWVPYMLERADYVWERHRWYQNIVHDARPSDLFQKHVYACFIEDVHGLENRHAVGIDNILWECDYPHSDSNWPNSRKVAEEVFAKIPDDEVYKIVEGNARALFHFPRTEESTGGLGSRA</sequence>
<comment type="caution">
    <text evidence="3">The sequence shown here is derived from an EMBL/GenBank/DDBJ whole genome shotgun (WGS) entry which is preliminary data.</text>
</comment>
<dbReference type="GO" id="GO:0016787">
    <property type="term" value="F:hydrolase activity"/>
    <property type="evidence" value="ECO:0007669"/>
    <property type="project" value="UniProtKB-KW"/>
</dbReference>
<dbReference type="SUPFAM" id="SSF51556">
    <property type="entry name" value="Metallo-dependent hydrolases"/>
    <property type="match status" value="1"/>
</dbReference>
<evidence type="ECO:0000259" key="2">
    <source>
        <dbReference type="Pfam" id="PF04909"/>
    </source>
</evidence>
<name>A0A3N0CG03_9ACTN</name>
<dbReference type="Pfam" id="PF04909">
    <property type="entry name" value="Amidohydro_2"/>
    <property type="match status" value="1"/>
</dbReference>
<dbReference type="OrthoDB" id="8673349at2"/>
<reference evidence="3 4" key="1">
    <citation type="submission" date="2018-11" db="EMBL/GenBank/DDBJ databases">
        <authorList>
            <person name="Li F."/>
        </authorList>
    </citation>
    <scope>NUCLEOTIDE SEQUENCE [LARGE SCALE GENOMIC DNA]</scope>
    <source>
        <strain evidence="3 4">Gsoil 097</strain>
    </source>
</reference>
<dbReference type="Proteomes" id="UP000267128">
    <property type="component" value="Unassembled WGS sequence"/>
</dbReference>
<accession>A0A3N0CG03</accession>
<dbReference type="InterPro" id="IPR032465">
    <property type="entry name" value="ACMSD"/>
</dbReference>
<dbReference type="PANTHER" id="PTHR21240">
    <property type="entry name" value="2-AMINO-3-CARBOXYLMUCONATE-6-SEMIALDEHYDE DECARBOXYLASE"/>
    <property type="match status" value="1"/>
</dbReference>
<organism evidence="3 4">
    <name type="scientific">Nocardioides marmoriginsengisoli</name>
    <dbReference type="NCBI Taxonomy" id="661483"/>
    <lineage>
        <taxon>Bacteria</taxon>
        <taxon>Bacillati</taxon>
        <taxon>Actinomycetota</taxon>
        <taxon>Actinomycetes</taxon>
        <taxon>Propionibacteriales</taxon>
        <taxon>Nocardioidaceae</taxon>
        <taxon>Nocardioides</taxon>
    </lineage>
</organism>
<dbReference type="GO" id="GO:0005737">
    <property type="term" value="C:cytoplasm"/>
    <property type="evidence" value="ECO:0007669"/>
    <property type="project" value="TreeGrafter"/>
</dbReference>
<gene>
    <name evidence="3" type="ORF">EFK50_11345</name>
</gene>
<dbReference type="GO" id="GO:0016831">
    <property type="term" value="F:carboxy-lyase activity"/>
    <property type="evidence" value="ECO:0007669"/>
    <property type="project" value="InterPro"/>
</dbReference>
<evidence type="ECO:0000256" key="1">
    <source>
        <dbReference type="ARBA" id="ARBA00023239"/>
    </source>
</evidence>
<feature type="domain" description="Amidohydrolase-related" evidence="2">
    <location>
        <begin position="86"/>
        <end position="379"/>
    </location>
</feature>
<evidence type="ECO:0000313" key="3">
    <source>
        <dbReference type="EMBL" id="RNL62365.1"/>
    </source>
</evidence>
<dbReference type="EMBL" id="RJSE01000007">
    <property type="protein sequence ID" value="RNL62365.1"/>
    <property type="molecule type" value="Genomic_DNA"/>
</dbReference>
<protein>
    <submittedName>
        <fullName evidence="3">Amidohydrolase</fullName>
    </submittedName>
</protein>
<dbReference type="PANTHER" id="PTHR21240:SF28">
    <property type="entry name" value="ISO-OROTATE DECARBOXYLASE (EUROFUNG)"/>
    <property type="match status" value="1"/>
</dbReference>
<dbReference type="RefSeq" id="WP_123227661.1">
    <property type="nucleotide sequence ID" value="NZ_RJSE01000007.1"/>
</dbReference>
<dbReference type="AlphaFoldDB" id="A0A3N0CG03"/>
<keyword evidence="1" id="KW-0456">Lyase</keyword>
<dbReference type="InterPro" id="IPR032466">
    <property type="entry name" value="Metal_Hydrolase"/>
</dbReference>
<dbReference type="InterPro" id="IPR006680">
    <property type="entry name" value="Amidohydro-rel"/>
</dbReference>